<dbReference type="Proteomes" id="UP000749040">
    <property type="component" value="Unassembled WGS sequence"/>
</dbReference>
<feature type="domain" description="Lipid/polyisoprenoid-binding YceI-like" evidence="2">
    <location>
        <begin position="22"/>
        <end position="182"/>
    </location>
</feature>
<gene>
    <name evidence="3" type="ORF">ITX44_24180</name>
</gene>
<dbReference type="EMBL" id="JADKYB010000013">
    <property type="protein sequence ID" value="MBM9507583.1"/>
    <property type="molecule type" value="Genomic_DNA"/>
</dbReference>
<evidence type="ECO:0000313" key="4">
    <source>
        <dbReference type="Proteomes" id="UP000749040"/>
    </source>
</evidence>
<comment type="similarity">
    <text evidence="1">Belongs to the UPF0312 family.</text>
</comment>
<evidence type="ECO:0000256" key="1">
    <source>
        <dbReference type="ARBA" id="ARBA00008812"/>
    </source>
</evidence>
<evidence type="ECO:0000259" key="2">
    <source>
        <dbReference type="SMART" id="SM00867"/>
    </source>
</evidence>
<dbReference type="InterPro" id="IPR036761">
    <property type="entry name" value="TTHA0802/YceI-like_sf"/>
</dbReference>
<dbReference type="PANTHER" id="PTHR34406:SF1">
    <property type="entry name" value="PROTEIN YCEI"/>
    <property type="match status" value="1"/>
</dbReference>
<keyword evidence="4" id="KW-1185">Reference proteome</keyword>
<comment type="caution">
    <text evidence="3">The sequence shown here is derived from an EMBL/GenBank/DDBJ whole genome shotgun (WGS) entry which is preliminary data.</text>
</comment>
<dbReference type="RefSeq" id="WP_205359438.1">
    <property type="nucleotide sequence ID" value="NZ_JADKYB010000013.1"/>
</dbReference>
<dbReference type="SUPFAM" id="SSF101874">
    <property type="entry name" value="YceI-like"/>
    <property type="match status" value="1"/>
</dbReference>
<dbReference type="Gene3D" id="2.40.128.110">
    <property type="entry name" value="Lipid/polyisoprenoid-binding, YceI-like"/>
    <property type="match status" value="1"/>
</dbReference>
<name>A0ABS2TW61_9ACTN</name>
<evidence type="ECO:0000313" key="3">
    <source>
        <dbReference type="EMBL" id="MBM9507583.1"/>
    </source>
</evidence>
<dbReference type="Pfam" id="PF04264">
    <property type="entry name" value="YceI"/>
    <property type="match status" value="1"/>
</dbReference>
<reference evidence="3 4" key="1">
    <citation type="submission" date="2021-01" db="EMBL/GenBank/DDBJ databases">
        <title>Streptomyces acididurans sp. nov., isolated from a peat swamp forest soil.</title>
        <authorList>
            <person name="Chantavorakit T."/>
            <person name="Duangmal K."/>
        </authorList>
    </citation>
    <scope>NUCLEOTIDE SEQUENCE [LARGE SCALE GENOMIC DNA]</scope>
    <source>
        <strain evidence="3 4">KK5PA1</strain>
    </source>
</reference>
<organism evidence="3 4">
    <name type="scientific">Actinacidiphila acididurans</name>
    <dbReference type="NCBI Taxonomy" id="2784346"/>
    <lineage>
        <taxon>Bacteria</taxon>
        <taxon>Bacillati</taxon>
        <taxon>Actinomycetota</taxon>
        <taxon>Actinomycetes</taxon>
        <taxon>Kitasatosporales</taxon>
        <taxon>Streptomycetaceae</taxon>
        <taxon>Actinacidiphila</taxon>
    </lineage>
</organism>
<dbReference type="SMART" id="SM00867">
    <property type="entry name" value="YceI"/>
    <property type="match status" value="1"/>
</dbReference>
<dbReference type="PANTHER" id="PTHR34406">
    <property type="entry name" value="PROTEIN YCEI"/>
    <property type="match status" value="1"/>
</dbReference>
<proteinExistence type="inferred from homology"/>
<sequence length="183" mass="18998">MSNPTGTPNTDRPAATDAAAGHWVLDPAQSSVRIASKTMWGLVTVKGEFADVTGQGEVLPGGTASGSLTVRAASIDTGNAKRDTHLRSADFFGADEHPDLVFTARSVTPSGNGTAEVAGELTVRGVSRPVAFAARLTVSSAQDVTLEAETALDRAEFGMTWNQLGMIKGATTVTIAARFRHEG</sequence>
<accession>A0ABS2TW61</accession>
<protein>
    <submittedName>
        <fullName evidence="3">YceI family protein</fullName>
    </submittedName>
</protein>
<dbReference type="InterPro" id="IPR007372">
    <property type="entry name" value="Lipid/polyisoprenoid-bd_YceI"/>
</dbReference>